<dbReference type="PANTHER" id="PTHR47073:SF2">
    <property type="entry name" value="PROTEIN ANTI-SILENCING 1"/>
    <property type="match status" value="1"/>
</dbReference>
<organism evidence="1">
    <name type="scientific">Aegilops tauschii</name>
    <name type="common">Tausch's goatgrass</name>
    <name type="synonym">Aegilops squarrosa</name>
    <dbReference type="NCBI Taxonomy" id="37682"/>
    <lineage>
        <taxon>Eukaryota</taxon>
        <taxon>Viridiplantae</taxon>
        <taxon>Streptophyta</taxon>
        <taxon>Embryophyta</taxon>
        <taxon>Tracheophyta</taxon>
        <taxon>Spermatophyta</taxon>
        <taxon>Magnoliopsida</taxon>
        <taxon>Liliopsida</taxon>
        <taxon>Poales</taxon>
        <taxon>Poaceae</taxon>
        <taxon>BOP clade</taxon>
        <taxon>Pooideae</taxon>
        <taxon>Triticodae</taxon>
        <taxon>Triticeae</taxon>
        <taxon>Triticinae</taxon>
        <taxon>Aegilops</taxon>
    </lineage>
</organism>
<dbReference type="GO" id="GO:0003682">
    <property type="term" value="F:chromatin binding"/>
    <property type="evidence" value="ECO:0007669"/>
    <property type="project" value="InterPro"/>
</dbReference>
<dbReference type="EnsemblPlants" id="EMT11241">
    <property type="protein sequence ID" value="EMT11241"/>
    <property type="gene ID" value="F775_09608"/>
</dbReference>
<sequence>MGESNENIQFSWGKKRAKGGAKMDTQFYGSFTFDNVKYSLYDCVYLFKNGESEPYIGKIVKIWQQNEAKKVKILWFFTPDEIRNFLRGPVAENEIFLASGDGTGLADINPLESIAGKCTVVCISKDERNRQPTPKEQTVADYIFYRFFDVGNCTLSEQVPEKIAGLEVNVLLNPKDEQVICYPDQDVQGMDQKVGAGLVAPLPQSAVKMDEIPVAPLPQSAAKMEDEIPVAAVPLSQSVAISLPPSVKEVDKAQVAAVPLPLAVEEDVPKPTQKVFKRTESTQKVLSDKMPSKKLKLSQDLTTKNMPSKKLKLSQDLTTQSMAPVPDVKVRSVPSAQQTTRQADRSKWFKPQPWHGKLAQADKEGRLVYIQNLDIRFGASEIVELIREALQLSCTAKPINHPTYDDPNNGKAYVVFNSRNIADEAVMKINSGLVVGGRPLYCSKGLLKVPKPASGALVGHLTISNQKMNPRQREEQKKAVSTSHCSQPNTIEYDLALDWMLVREKQAMKFSILHKRHAGERKSFAAKMENVIVLEDSDDEAPPPTKPVCQGDPGQGCSKDGGGVKKEGDGDYSAFGKLFGL</sequence>
<evidence type="ECO:0000313" key="1">
    <source>
        <dbReference type="EnsemblPlants" id="EMT11241"/>
    </source>
</evidence>
<dbReference type="PROSITE" id="PS51038">
    <property type="entry name" value="BAH"/>
    <property type="match status" value="1"/>
</dbReference>
<dbReference type="InterPro" id="IPR043151">
    <property type="entry name" value="BAH_sf"/>
</dbReference>
<dbReference type="SUPFAM" id="SSF54928">
    <property type="entry name" value="RNA-binding domain, RBD"/>
    <property type="match status" value="1"/>
</dbReference>
<dbReference type="GO" id="GO:0003723">
    <property type="term" value="F:RNA binding"/>
    <property type="evidence" value="ECO:0007669"/>
    <property type="project" value="TreeGrafter"/>
</dbReference>
<dbReference type="InterPro" id="IPR001025">
    <property type="entry name" value="BAH_dom"/>
</dbReference>
<dbReference type="Gene3D" id="2.30.30.490">
    <property type="match status" value="1"/>
</dbReference>
<dbReference type="AlphaFoldDB" id="M8BB91"/>
<accession>M8BB91</accession>
<dbReference type="PANTHER" id="PTHR47073">
    <property type="entry name" value="PROTEIN ANTI-SILENCING 1"/>
    <property type="match status" value="1"/>
</dbReference>
<reference evidence="1" key="1">
    <citation type="submission" date="2015-06" db="UniProtKB">
        <authorList>
            <consortium name="EnsemblPlants"/>
        </authorList>
    </citation>
    <scope>IDENTIFICATION</scope>
</reference>
<name>M8BB91_AEGTA</name>
<dbReference type="InterPro" id="IPR035979">
    <property type="entry name" value="RBD_domain_sf"/>
</dbReference>
<dbReference type="FunFam" id="2.30.30.490:FF:000017">
    <property type="entry name" value="Bromo-adjacent homology (BAH) domain-containing protein"/>
    <property type="match status" value="1"/>
</dbReference>
<dbReference type="Pfam" id="PF01426">
    <property type="entry name" value="BAH"/>
    <property type="match status" value="1"/>
</dbReference>
<protein>
    <submittedName>
        <fullName evidence="1">Uncharacterized protein</fullName>
    </submittedName>
</protein>
<proteinExistence type="predicted"/>